<dbReference type="SMART" id="SM00100">
    <property type="entry name" value="cNMP"/>
    <property type="match status" value="1"/>
</dbReference>
<proteinExistence type="predicted"/>
<dbReference type="AlphaFoldDB" id="A0A3S9H9D0"/>
<dbReference type="EMBL" id="CP034465">
    <property type="protein sequence ID" value="AZP03954.1"/>
    <property type="molecule type" value="Genomic_DNA"/>
</dbReference>
<dbReference type="InterPro" id="IPR050397">
    <property type="entry name" value="Env_Response_Regulators"/>
</dbReference>
<keyword evidence="3" id="KW-0804">Transcription</keyword>
<organism evidence="6 7">
    <name type="scientific">Jeotgalibaca ciconiae</name>
    <dbReference type="NCBI Taxonomy" id="2496265"/>
    <lineage>
        <taxon>Bacteria</taxon>
        <taxon>Bacillati</taxon>
        <taxon>Bacillota</taxon>
        <taxon>Bacilli</taxon>
        <taxon>Lactobacillales</taxon>
        <taxon>Carnobacteriaceae</taxon>
        <taxon>Jeotgalibaca</taxon>
    </lineage>
</organism>
<evidence type="ECO:0000313" key="6">
    <source>
        <dbReference type="EMBL" id="AZP03954.1"/>
    </source>
</evidence>
<keyword evidence="2" id="KW-0238">DNA-binding</keyword>
<dbReference type="InterPro" id="IPR014710">
    <property type="entry name" value="RmlC-like_jellyroll"/>
</dbReference>
<gene>
    <name evidence="6" type="ORF">EJN90_04300</name>
</gene>
<dbReference type="SUPFAM" id="SSF46785">
    <property type="entry name" value="Winged helix' DNA-binding domain"/>
    <property type="match status" value="1"/>
</dbReference>
<dbReference type="SUPFAM" id="SSF51206">
    <property type="entry name" value="cAMP-binding domain-like"/>
    <property type="match status" value="1"/>
</dbReference>
<evidence type="ECO:0000256" key="1">
    <source>
        <dbReference type="ARBA" id="ARBA00023015"/>
    </source>
</evidence>
<dbReference type="KEGG" id="jeh:EJN90_04300"/>
<dbReference type="InterPro" id="IPR036388">
    <property type="entry name" value="WH-like_DNA-bd_sf"/>
</dbReference>
<feature type="domain" description="Cyclic nucleotide-binding" evidence="4">
    <location>
        <begin position="28"/>
        <end position="148"/>
    </location>
</feature>
<dbReference type="Pfam" id="PF00027">
    <property type="entry name" value="cNMP_binding"/>
    <property type="match status" value="1"/>
</dbReference>
<dbReference type="PROSITE" id="PS51063">
    <property type="entry name" value="HTH_CRP_2"/>
    <property type="match status" value="1"/>
</dbReference>
<evidence type="ECO:0000313" key="7">
    <source>
        <dbReference type="Proteomes" id="UP000273326"/>
    </source>
</evidence>
<dbReference type="Proteomes" id="UP000273326">
    <property type="component" value="Chromosome"/>
</dbReference>
<evidence type="ECO:0000259" key="5">
    <source>
        <dbReference type="PROSITE" id="PS51063"/>
    </source>
</evidence>
<dbReference type="GO" id="GO:0005829">
    <property type="term" value="C:cytosol"/>
    <property type="evidence" value="ECO:0007669"/>
    <property type="project" value="TreeGrafter"/>
</dbReference>
<dbReference type="CDD" id="cd00038">
    <property type="entry name" value="CAP_ED"/>
    <property type="match status" value="1"/>
</dbReference>
<dbReference type="PANTHER" id="PTHR24567">
    <property type="entry name" value="CRP FAMILY TRANSCRIPTIONAL REGULATORY PROTEIN"/>
    <property type="match status" value="1"/>
</dbReference>
<dbReference type="OrthoDB" id="9798104at2"/>
<dbReference type="GO" id="GO:0003700">
    <property type="term" value="F:DNA-binding transcription factor activity"/>
    <property type="evidence" value="ECO:0007669"/>
    <property type="project" value="TreeGrafter"/>
</dbReference>
<protein>
    <submittedName>
        <fullName evidence="6">Crp/Fnr family transcriptional regulator</fullName>
    </submittedName>
</protein>
<dbReference type="InterPro" id="IPR012318">
    <property type="entry name" value="HTH_CRP"/>
</dbReference>
<evidence type="ECO:0000259" key="4">
    <source>
        <dbReference type="PROSITE" id="PS50042"/>
    </source>
</evidence>
<dbReference type="PROSITE" id="PS50042">
    <property type="entry name" value="CNMP_BINDING_3"/>
    <property type="match status" value="1"/>
</dbReference>
<keyword evidence="7" id="KW-1185">Reference proteome</keyword>
<feature type="domain" description="HTH crp-type" evidence="5">
    <location>
        <begin position="162"/>
        <end position="230"/>
    </location>
</feature>
<dbReference type="GO" id="GO:0003677">
    <property type="term" value="F:DNA binding"/>
    <property type="evidence" value="ECO:0007669"/>
    <property type="project" value="UniProtKB-KW"/>
</dbReference>
<name>A0A3S9H9D0_9LACT</name>
<evidence type="ECO:0000256" key="2">
    <source>
        <dbReference type="ARBA" id="ARBA00023125"/>
    </source>
</evidence>
<dbReference type="CDD" id="cd00092">
    <property type="entry name" value="HTH_CRP"/>
    <property type="match status" value="1"/>
</dbReference>
<dbReference type="PANTHER" id="PTHR24567:SF28">
    <property type="entry name" value="LISTERIOLYSIN REGULATORY PROTEIN"/>
    <property type="match status" value="1"/>
</dbReference>
<evidence type="ECO:0000256" key="3">
    <source>
        <dbReference type="ARBA" id="ARBA00023163"/>
    </source>
</evidence>
<dbReference type="Gene3D" id="1.10.10.10">
    <property type="entry name" value="Winged helix-like DNA-binding domain superfamily/Winged helix DNA-binding domain"/>
    <property type="match status" value="1"/>
</dbReference>
<dbReference type="PRINTS" id="PR00034">
    <property type="entry name" value="HTHCRP"/>
</dbReference>
<dbReference type="InterPro" id="IPR036390">
    <property type="entry name" value="WH_DNA-bd_sf"/>
</dbReference>
<dbReference type="Pfam" id="PF13545">
    <property type="entry name" value="HTH_Crp_2"/>
    <property type="match status" value="1"/>
</dbReference>
<accession>A0A3S9H9D0</accession>
<dbReference type="SMART" id="SM00419">
    <property type="entry name" value="HTH_CRP"/>
    <property type="match status" value="1"/>
</dbReference>
<keyword evidence="1" id="KW-0805">Transcription regulation</keyword>
<dbReference type="RefSeq" id="WP_126109032.1">
    <property type="nucleotide sequence ID" value="NZ_CP034465.1"/>
</dbReference>
<dbReference type="Gene3D" id="2.60.120.10">
    <property type="entry name" value="Jelly Rolls"/>
    <property type="match status" value="1"/>
</dbReference>
<dbReference type="InterPro" id="IPR000595">
    <property type="entry name" value="cNMP-bd_dom"/>
</dbReference>
<reference evidence="7" key="1">
    <citation type="submission" date="2018-12" db="EMBL/GenBank/DDBJ databases">
        <title>Complete genome sequencing of Jeotgalibaca sp. H21T32.</title>
        <authorList>
            <person name="Bae J.-W."/>
            <person name="Lee S.-Y."/>
        </authorList>
    </citation>
    <scope>NUCLEOTIDE SEQUENCE [LARGE SCALE GENOMIC DNA]</scope>
    <source>
        <strain evidence="7">H21T32</strain>
    </source>
</reference>
<dbReference type="InterPro" id="IPR018490">
    <property type="entry name" value="cNMP-bd_dom_sf"/>
</dbReference>
<sequence>MNKSCISCNHHNHEEIDVHTTCVSLVPIFNHLEDEQMFEIAKLAKSKKYKKGEYIYQPDDTADSLYIINKGLVRIFHLTESGKEQLVRFLNPGDFTGELAVFRTSHHDSFAEAVKDTTVCMVTREDLQSLLSKYPAISLKIMEEFSNRLDQSEKQTTLVATEKVEARLAMFLVELLEEGEKEVILPMTKKDLASYLGTTPETLSRKLSSLEERDLIKQVTNKRIIIKDADTLLLV</sequence>